<evidence type="ECO:0000256" key="1">
    <source>
        <dbReference type="SAM" id="Phobius"/>
    </source>
</evidence>
<evidence type="ECO:0000313" key="3">
    <source>
        <dbReference type="Proteomes" id="UP000023561"/>
    </source>
</evidence>
<organism evidence="2 3">
    <name type="scientific">Parageobacillus caldoxylosilyticus NBRC 107762</name>
    <dbReference type="NCBI Taxonomy" id="1220594"/>
    <lineage>
        <taxon>Bacteria</taxon>
        <taxon>Bacillati</taxon>
        <taxon>Bacillota</taxon>
        <taxon>Bacilli</taxon>
        <taxon>Bacillales</taxon>
        <taxon>Anoxybacillaceae</taxon>
        <taxon>Saccharococcus</taxon>
    </lineage>
</organism>
<accession>A0A023DFI2</accession>
<dbReference type="InterPro" id="IPR007462">
    <property type="entry name" value="COV1-like"/>
</dbReference>
<name>A0A023DFI2_9BACL</name>
<feature type="transmembrane region" description="Helical" evidence="1">
    <location>
        <begin position="49"/>
        <end position="68"/>
    </location>
</feature>
<dbReference type="Pfam" id="PF04367">
    <property type="entry name" value="DUF502"/>
    <property type="match status" value="1"/>
</dbReference>
<gene>
    <name evidence="2" type="ORF">GCA01S_031_00650</name>
</gene>
<dbReference type="AlphaFoldDB" id="A0A023DFI2"/>
<dbReference type="PANTHER" id="PTHR31876:SF26">
    <property type="entry name" value="PROTEIN LIKE COV 2"/>
    <property type="match status" value="1"/>
</dbReference>
<dbReference type="EMBL" id="BAWO01000031">
    <property type="protein sequence ID" value="GAJ40059.1"/>
    <property type="molecule type" value="Genomic_DNA"/>
</dbReference>
<keyword evidence="1" id="KW-0472">Membrane</keyword>
<feature type="transmembrane region" description="Helical" evidence="1">
    <location>
        <begin position="7"/>
        <end position="29"/>
    </location>
</feature>
<evidence type="ECO:0008006" key="4">
    <source>
        <dbReference type="Google" id="ProtNLM"/>
    </source>
</evidence>
<comment type="caution">
    <text evidence="2">The sequence shown here is derived from an EMBL/GenBank/DDBJ whole genome shotgun (WGS) entry which is preliminary data.</text>
</comment>
<dbReference type="PANTHER" id="PTHR31876">
    <property type="entry name" value="COV-LIKE PROTEIN 1"/>
    <property type="match status" value="1"/>
</dbReference>
<dbReference type="RefSeq" id="WP_017437401.1">
    <property type="nucleotide sequence ID" value="NZ_BAWO01000031.1"/>
</dbReference>
<evidence type="ECO:0000313" key="2">
    <source>
        <dbReference type="EMBL" id="GAJ40059.1"/>
    </source>
</evidence>
<sequence>MRFFVKNFINGVITIVPIILAVYVCYKVFTFLDGLLGNYVRPYLQDDYIPGIGILCTIVLITVCGWLSTQYISGRIIRLLDRLLESLPFIKTVYSVIKDTVSSFVGEKRSFSKVVLVTLPNTELKCIGFITSEEVENWLNPLQDHVAVYVPQTFQVAGITFLVPKEQVEVIDMKPEEAMKFVLSGGMASSKKKGLPET</sequence>
<protein>
    <recommendedName>
        <fullName evidence="4">DUF502 domain-containing protein</fullName>
    </recommendedName>
</protein>
<keyword evidence="1" id="KW-1133">Transmembrane helix</keyword>
<keyword evidence="3" id="KW-1185">Reference proteome</keyword>
<reference evidence="2 3" key="1">
    <citation type="submission" date="2014-04" db="EMBL/GenBank/DDBJ databases">
        <title>Whole genome shotgun sequence of Geobacillus caldoxylosilyticus NBRC 107762.</title>
        <authorList>
            <person name="Hosoyama A."/>
            <person name="Hosoyama Y."/>
            <person name="Katano-Makiyama Y."/>
            <person name="Tsuchikane K."/>
            <person name="Ohji S."/>
            <person name="Ichikawa N."/>
            <person name="Yamazoe A."/>
            <person name="Fujita N."/>
        </authorList>
    </citation>
    <scope>NUCLEOTIDE SEQUENCE [LARGE SCALE GENOMIC DNA]</scope>
    <source>
        <strain evidence="2 3">NBRC 107762</strain>
    </source>
</reference>
<dbReference type="OrthoDB" id="9789516at2"/>
<dbReference type="Proteomes" id="UP000023561">
    <property type="component" value="Unassembled WGS sequence"/>
</dbReference>
<proteinExistence type="predicted"/>
<keyword evidence="1" id="KW-0812">Transmembrane</keyword>
<dbReference type="GeneID" id="301191286"/>